<name>A0ABR3G490_9PEZI</name>
<sequence>MASRKRSQPETESASSLDPPPPPSAVERELASREIFFSIPLRSTAVHDQPLHSLAPPGGDHALANRRLMDTATVLNSLQRASVTAVLAVLNNYFPEDETTYSLTHSIADLIETDDLALASVADKIDLGLIAFLAKRAGCQYNRSDVGPPSPAPINHKLDYFCDYYSSSAR</sequence>
<comment type="caution">
    <text evidence="2">The sequence shown here is derived from an EMBL/GenBank/DDBJ whole genome shotgun (WGS) entry which is preliminary data.</text>
</comment>
<evidence type="ECO:0000256" key="1">
    <source>
        <dbReference type="SAM" id="MobiDB-lite"/>
    </source>
</evidence>
<evidence type="ECO:0000313" key="3">
    <source>
        <dbReference type="Proteomes" id="UP001447188"/>
    </source>
</evidence>
<protein>
    <submittedName>
        <fullName evidence="2">Uncharacterized protein</fullName>
    </submittedName>
</protein>
<dbReference type="Proteomes" id="UP001447188">
    <property type="component" value="Unassembled WGS sequence"/>
</dbReference>
<reference evidence="2 3" key="1">
    <citation type="submission" date="2024-02" db="EMBL/GenBank/DDBJ databases">
        <title>Discinaceae phylogenomics.</title>
        <authorList>
            <person name="Dirks A.C."/>
            <person name="James T.Y."/>
        </authorList>
    </citation>
    <scope>NUCLEOTIDE SEQUENCE [LARGE SCALE GENOMIC DNA]</scope>
    <source>
        <strain evidence="2 3">ACD0624</strain>
    </source>
</reference>
<keyword evidence="3" id="KW-1185">Reference proteome</keyword>
<proteinExistence type="predicted"/>
<gene>
    <name evidence="2" type="ORF">Q9L58_010382</name>
</gene>
<feature type="region of interest" description="Disordered" evidence="1">
    <location>
        <begin position="1"/>
        <end position="26"/>
    </location>
</feature>
<accession>A0ABR3G490</accession>
<evidence type="ECO:0000313" key="2">
    <source>
        <dbReference type="EMBL" id="KAL0630767.1"/>
    </source>
</evidence>
<organism evidence="2 3">
    <name type="scientific">Discina gigas</name>
    <dbReference type="NCBI Taxonomy" id="1032678"/>
    <lineage>
        <taxon>Eukaryota</taxon>
        <taxon>Fungi</taxon>
        <taxon>Dikarya</taxon>
        <taxon>Ascomycota</taxon>
        <taxon>Pezizomycotina</taxon>
        <taxon>Pezizomycetes</taxon>
        <taxon>Pezizales</taxon>
        <taxon>Discinaceae</taxon>
        <taxon>Discina</taxon>
    </lineage>
</organism>
<dbReference type="EMBL" id="JBBBZM010000388">
    <property type="protein sequence ID" value="KAL0630767.1"/>
    <property type="molecule type" value="Genomic_DNA"/>
</dbReference>